<protein>
    <submittedName>
        <fullName evidence="2">Uncharacterized protein</fullName>
    </submittedName>
</protein>
<sequence>MTQHSHPNATKVVDTANFAPRDENIRCLSYGVLRKLAGLPRDLFADYWRDVLGTLCARLPGISYYVQHHFSQDHWANLWPLPDGVHRMDVVLDGAAEIGFADIDDLNRYAEASPVLFGDVFHLFEHIVAYNLPRGSHTLVDREPDGIPNGPDRLYRLHLHLNGGSAEGFRPWLSEWARYLASAPAVQKLRLHLPEPYDNARPSPPSPHGDHRVSDERKDIGVIEIGFASALTAREFYESETYRSTIEDQRRYLRSVGAFLLTGVYTYVRDGVITTAGLRGSRTAELIERIGAVNQTRDEVTRRFVQGPQG</sequence>
<reference evidence="2 3" key="1">
    <citation type="submission" date="2016-11" db="EMBL/GenBank/DDBJ databases">
        <authorList>
            <person name="Jaros S."/>
            <person name="Januszkiewicz K."/>
            <person name="Wedrychowicz H."/>
        </authorList>
    </citation>
    <scope>NUCLEOTIDE SEQUENCE [LARGE SCALE GENOMIC DNA]</scope>
    <source>
        <strain evidence="2 3">GAS242</strain>
    </source>
</reference>
<dbReference type="RefSeq" id="WP_079568544.1">
    <property type="nucleotide sequence ID" value="NZ_LT670818.1"/>
</dbReference>
<gene>
    <name evidence="2" type="ORF">SAMN05444169_5371</name>
</gene>
<accession>A0A1M5PNS7</accession>
<dbReference type="AlphaFoldDB" id="A0A1M5PNS7"/>
<dbReference type="EMBL" id="LT670818">
    <property type="protein sequence ID" value="SHH03414.1"/>
    <property type="molecule type" value="Genomic_DNA"/>
</dbReference>
<evidence type="ECO:0000256" key="1">
    <source>
        <dbReference type="SAM" id="MobiDB-lite"/>
    </source>
</evidence>
<proteinExistence type="predicted"/>
<dbReference type="Gene3D" id="3.30.70.100">
    <property type="match status" value="1"/>
</dbReference>
<dbReference type="SUPFAM" id="SSF54909">
    <property type="entry name" value="Dimeric alpha+beta barrel"/>
    <property type="match status" value="1"/>
</dbReference>
<dbReference type="Proteomes" id="UP000190675">
    <property type="component" value="Chromosome I"/>
</dbReference>
<evidence type="ECO:0000313" key="3">
    <source>
        <dbReference type="Proteomes" id="UP000190675"/>
    </source>
</evidence>
<name>A0A1M5PNS7_9BRAD</name>
<organism evidence="2 3">
    <name type="scientific">Bradyrhizobium erythrophlei</name>
    <dbReference type="NCBI Taxonomy" id="1437360"/>
    <lineage>
        <taxon>Bacteria</taxon>
        <taxon>Pseudomonadati</taxon>
        <taxon>Pseudomonadota</taxon>
        <taxon>Alphaproteobacteria</taxon>
        <taxon>Hyphomicrobiales</taxon>
        <taxon>Nitrobacteraceae</taxon>
        <taxon>Bradyrhizobium</taxon>
    </lineage>
</organism>
<dbReference type="InterPro" id="IPR011008">
    <property type="entry name" value="Dimeric_a/b-barrel"/>
</dbReference>
<feature type="region of interest" description="Disordered" evidence="1">
    <location>
        <begin position="195"/>
        <end position="215"/>
    </location>
</feature>
<evidence type="ECO:0000313" key="2">
    <source>
        <dbReference type="EMBL" id="SHH03414.1"/>
    </source>
</evidence>
<dbReference type="OrthoDB" id="6369070at2"/>